<comment type="subcellular location">
    <subcellularLocation>
        <location evidence="1">Nucleus</location>
    </subcellularLocation>
</comment>
<dbReference type="OrthoDB" id="39175at2759"/>
<evidence type="ECO:0000256" key="5">
    <source>
        <dbReference type="ARBA" id="ARBA00023163"/>
    </source>
</evidence>
<keyword evidence="6" id="KW-0539">Nucleus</keyword>
<feature type="domain" description="Zn(2)-C6 fungal-type" evidence="8">
    <location>
        <begin position="25"/>
        <end position="53"/>
    </location>
</feature>
<feature type="compositionally biased region" description="Polar residues" evidence="7">
    <location>
        <begin position="70"/>
        <end position="90"/>
    </location>
</feature>
<dbReference type="GO" id="GO:0000981">
    <property type="term" value="F:DNA-binding transcription factor activity, RNA polymerase II-specific"/>
    <property type="evidence" value="ECO:0007669"/>
    <property type="project" value="InterPro"/>
</dbReference>
<dbReference type="PROSITE" id="PS50048">
    <property type="entry name" value="ZN2_CY6_FUNGAL_2"/>
    <property type="match status" value="1"/>
</dbReference>
<feature type="compositionally biased region" description="Low complexity" evidence="7">
    <location>
        <begin position="207"/>
        <end position="222"/>
    </location>
</feature>
<dbReference type="EMBL" id="AMGV01000007">
    <property type="protein sequence ID" value="KEF55784.1"/>
    <property type="molecule type" value="Genomic_DNA"/>
</dbReference>
<dbReference type="SMART" id="SM00906">
    <property type="entry name" value="Fungal_trans"/>
    <property type="match status" value="1"/>
</dbReference>
<dbReference type="InterPro" id="IPR036864">
    <property type="entry name" value="Zn2-C6_fun-type_DNA-bd_sf"/>
</dbReference>
<dbReference type="PANTHER" id="PTHR46910:SF3">
    <property type="entry name" value="HALOTOLERANCE PROTEIN 9-RELATED"/>
    <property type="match status" value="1"/>
</dbReference>
<keyword evidence="10" id="KW-1185">Reference proteome</keyword>
<evidence type="ECO:0000256" key="2">
    <source>
        <dbReference type="ARBA" id="ARBA00022723"/>
    </source>
</evidence>
<dbReference type="GO" id="GO:0008270">
    <property type="term" value="F:zinc ion binding"/>
    <property type="evidence" value="ECO:0007669"/>
    <property type="project" value="InterPro"/>
</dbReference>
<gene>
    <name evidence="9" type="ORF">A1O9_08535</name>
</gene>
<comment type="caution">
    <text evidence="9">The sequence shown here is derived from an EMBL/GenBank/DDBJ whole genome shotgun (WGS) entry which is preliminary data.</text>
</comment>
<evidence type="ECO:0000256" key="3">
    <source>
        <dbReference type="ARBA" id="ARBA00023015"/>
    </source>
</evidence>
<dbReference type="AlphaFoldDB" id="A0A072P6R8"/>
<dbReference type="GeneID" id="25283447"/>
<feature type="region of interest" description="Disordered" evidence="7">
    <location>
        <begin position="189"/>
        <end position="225"/>
    </location>
</feature>
<keyword evidence="3" id="KW-0805">Transcription regulation</keyword>
<accession>A0A072P6R8</accession>
<name>A0A072P6R8_9EURO</name>
<dbReference type="RefSeq" id="XP_013258374.1">
    <property type="nucleotide sequence ID" value="XM_013402920.1"/>
</dbReference>
<dbReference type="CDD" id="cd12148">
    <property type="entry name" value="fungal_TF_MHR"/>
    <property type="match status" value="1"/>
</dbReference>
<feature type="region of interest" description="Disordered" evidence="7">
    <location>
        <begin position="57"/>
        <end position="90"/>
    </location>
</feature>
<evidence type="ECO:0000256" key="6">
    <source>
        <dbReference type="ARBA" id="ARBA00023242"/>
    </source>
</evidence>
<dbReference type="InterPro" id="IPR007219">
    <property type="entry name" value="XnlR_reg_dom"/>
</dbReference>
<dbReference type="VEuPathDB" id="FungiDB:A1O9_08535"/>
<dbReference type="HOGENOM" id="CLU_385886_0_0_1"/>
<dbReference type="GO" id="GO:0003677">
    <property type="term" value="F:DNA binding"/>
    <property type="evidence" value="ECO:0007669"/>
    <property type="project" value="UniProtKB-KW"/>
</dbReference>
<dbReference type="Gene3D" id="4.10.240.10">
    <property type="entry name" value="Zn(2)-C6 fungal-type DNA-binding domain"/>
    <property type="match status" value="1"/>
</dbReference>
<proteinExistence type="predicted"/>
<dbReference type="PROSITE" id="PS00463">
    <property type="entry name" value="ZN2_CY6_FUNGAL_1"/>
    <property type="match status" value="1"/>
</dbReference>
<protein>
    <recommendedName>
        <fullName evidence="8">Zn(2)-C6 fungal-type domain-containing protein</fullName>
    </recommendedName>
</protein>
<dbReference type="GO" id="GO:0005634">
    <property type="term" value="C:nucleus"/>
    <property type="evidence" value="ECO:0007669"/>
    <property type="project" value="UniProtKB-SubCell"/>
</dbReference>
<evidence type="ECO:0000256" key="1">
    <source>
        <dbReference type="ARBA" id="ARBA00004123"/>
    </source>
</evidence>
<dbReference type="GO" id="GO:0006351">
    <property type="term" value="P:DNA-templated transcription"/>
    <property type="evidence" value="ECO:0007669"/>
    <property type="project" value="InterPro"/>
</dbReference>
<dbReference type="PANTHER" id="PTHR46910">
    <property type="entry name" value="TRANSCRIPTION FACTOR PDR1"/>
    <property type="match status" value="1"/>
</dbReference>
<dbReference type="InterPro" id="IPR050987">
    <property type="entry name" value="AtrR-like"/>
</dbReference>
<evidence type="ECO:0000259" key="8">
    <source>
        <dbReference type="PROSITE" id="PS50048"/>
    </source>
</evidence>
<dbReference type="SUPFAM" id="SSF57701">
    <property type="entry name" value="Zn2/Cys6 DNA-binding domain"/>
    <property type="match status" value="1"/>
</dbReference>
<evidence type="ECO:0000256" key="4">
    <source>
        <dbReference type="ARBA" id="ARBA00023125"/>
    </source>
</evidence>
<evidence type="ECO:0000256" key="7">
    <source>
        <dbReference type="SAM" id="MobiDB-lite"/>
    </source>
</evidence>
<organism evidence="9 10">
    <name type="scientific">Exophiala aquamarina CBS 119918</name>
    <dbReference type="NCBI Taxonomy" id="1182545"/>
    <lineage>
        <taxon>Eukaryota</taxon>
        <taxon>Fungi</taxon>
        <taxon>Dikarya</taxon>
        <taxon>Ascomycota</taxon>
        <taxon>Pezizomycotina</taxon>
        <taxon>Eurotiomycetes</taxon>
        <taxon>Chaetothyriomycetidae</taxon>
        <taxon>Chaetothyriales</taxon>
        <taxon>Herpotrichiellaceae</taxon>
        <taxon>Exophiala</taxon>
    </lineage>
</organism>
<dbReference type="InterPro" id="IPR001138">
    <property type="entry name" value="Zn2Cys6_DnaBD"/>
</dbReference>
<reference evidence="9 10" key="1">
    <citation type="submission" date="2013-03" db="EMBL/GenBank/DDBJ databases">
        <title>The Genome Sequence of Exophiala aquamarina CBS 119918.</title>
        <authorList>
            <consortium name="The Broad Institute Genomics Platform"/>
            <person name="Cuomo C."/>
            <person name="de Hoog S."/>
            <person name="Gorbushina A."/>
            <person name="Walker B."/>
            <person name="Young S.K."/>
            <person name="Zeng Q."/>
            <person name="Gargeya S."/>
            <person name="Fitzgerald M."/>
            <person name="Haas B."/>
            <person name="Abouelleil A."/>
            <person name="Allen A.W."/>
            <person name="Alvarado L."/>
            <person name="Arachchi H.M."/>
            <person name="Berlin A.M."/>
            <person name="Chapman S.B."/>
            <person name="Gainer-Dewar J."/>
            <person name="Goldberg J."/>
            <person name="Griggs A."/>
            <person name="Gujja S."/>
            <person name="Hansen M."/>
            <person name="Howarth C."/>
            <person name="Imamovic A."/>
            <person name="Ireland A."/>
            <person name="Larimer J."/>
            <person name="McCowan C."/>
            <person name="Murphy C."/>
            <person name="Pearson M."/>
            <person name="Poon T.W."/>
            <person name="Priest M."/>
            <person name="Roberts A."/>
            <person name="Saif S."/>
            <person name="Shea T."/>
            <person name="Sisk P."/>
            <person name="Sykes S."/>
            <person name="Wortman J."/>
            <person name="Nusbaum C."/>
            <person name="Birren B."/>
        </authorList>
    </citation>
    <scope>NUCLEOTIDE SEQUENCE [LARGE SCALE GENOMIC DNA]</scope>
    <source>
        <strain evidence="9 10">CBS 119918</strain>
    </source>
</reference>
<keyword evidence="5" id="KW-0804">Transcription</keyword>
<evidence type="ECO:0000313" key="9">
    <source>
        <dbReference type="EMBL" id="KEF55784.1"/>
    </source>
</evidence>
<sequence>MPRESLVARSDGVRKPTRQKVAMFACDNCRTKRLKCTYNERPCMNCKLYQKECKQTGARKSKPSARPPTDDSSFDTTQNTDLASNASPSVESQSYFLKAQNATPSVQEHEDAPDRRLANLGALSYDQPQQMMPLDELFENEVLRLNVPFHDFSFLGDLVSDADHSLNGRLTVDSVVPLDVDGCHEQAGTPFSKLTPISPHGQQGDRVSGLGSLPPKSGPGVSENQIPPGIFVGVGEIKTGFIGLNSTGGTLASCIRESMSKYPHLSSSLNFEWLVQAGKHIAKFDTTETVEISAGQLPPKSLAAICIASYFTNVHIYYPIIREQHFQADWEALYDPSQKTHRASNYILFCLVLTIGAASDRGNSASASPLDQFSRELFQKACALVYTPLTESSVGALQVILLLVMFLELNGNYSLASVLCGFSIRLCQSLGLHRKSPPDFDLSPDEIRYRSQLWWIAFRLETSVAMSEGRPTAVRELTYDVDILPLCQDNCISPIITTASEIHRWSATLTEHCNRFSTINSLCINTNARLDALTDLDNSLMRWRDQISVEYQPGRDVVSDWNSFILVAPLHLDYFNLVRAIHWACLTAIGTNIDAIDDRHRRSLRTSDMKCLWAARSFVQTVNSVADGGPGGSLFPIALHTDHYLAVSAILYRAICESPHRMAAKVDLEHLRAVKLHLERDSFSGEWSATLQSTMETMLQIAEHLVRNESTGSTYR</sequence>
<dbReference type="SMART" id="SM00066">
    <property type="entry name" value="GAL4"/>
    <property type="match status" value="1"/>
</dbReference>
<dbReference type="CDD" id="cd00067">
    <property type="entry name" value="GAL4"/>
    <property type="match status" value="1"/>
</dbReference>
<dbReference type="Proteomes" id="UP000027920">
    <property type="component" value="Unassembled WGS sequence"/>
</dbReference>
<keyword evidence="4" id="KW-0238">DNA-binding</keyword>
<keyword evidence="2" id="KW-0479">Metal-binding</keyword>
<dbReference type="Pfam" id="PF00172">
    <property type="entry name" value="Zn_clus"/>
    <property type="match status" value="1"/>
</dbReference>
<evidence type="ECO:0000313" key="10">
    <source>
        <dbReference type="Proteomes" id="UP000027920"/>
    </source>
</evidence>
<dbReference type="Pfam" id="PF04082">
    <property type="entry name" value="Fungal_trans"/>
    <property type="match status" value="1"/>
</dbReference>